<dbReference type="EMBL" id="JANDBD010000007">
    <property type="protein sequence ID" value="MCP9273983.1"/>
    <property type="molecule type" value="Genomic_DNA"/>
</dbReference>
<proteinExistence type="predicted"/>
<accession>A0ABT1M493</accession>
<organism evidence="1 2">
    <name type="scientific">Mycolicibacterium arenosum</name>
    <dbReference type="NCBI Taxonomy" id="2952157"/>
    <lineage>
        <taxon>Bacteria</taxon>
        <taxon>Bacillati</taxon>
        <taxon>Actinomycetota</taxon>
        <taxon>Actinomycetes</taxon>
        <taxon>Mycobacteriales</taxon>
        <taxon>Mycobacteriaceae</taxon>
        <taxon>Mycolicibacterium</taxon>
    </lineage>
</organism>
<reference evidence="1 2" key="1">
    <citation type="submission" date="2022-06" db="EMBL/GenBank/DDBJ databases">
        <title>Mycolicibacterium sp. CAU 1645 isolated from seawater.</title>
        <authorList>
            <person name="Kim W."/>
        </authorList>
    </citation>
    <scope>NUCLEOTIDE SEQUENCE [LARGE SCALE GENOMIC DNA]</scope>
    <source>
        <strain evidence="1 2">CAU 1645</strain>
    </source>
</reference>
<dbReference type="Proteomes" id="UP001651690">
    <property type="component" value="Unassembled WGS sequence"/>
</dbReference>
<gene>
    <name evidence="1" type="ORF">NM203_17475</name>
</gene>
<evidence type="ECO:0000313" key="2">
    <source>
        <dbReference type="Proteomes" id="UP001651690"/>
    </source>
</evidence>
<protein>
    <submittedName>
        <fullName evidence="1">Glycosyltransferase</fullName>
    </submittedName>
</protein>
<comment type="caution">
    <text evidence="1">The sequence shown here is derived from an EMBL/GenBank/DDBJ whole genome shotgun (WGS) entry which is preliminary data.</text>
</comment>
<name>A0ABT1M493_9MYCO</name>
<evidence type="ECO:0000313" key="1">
    <source>
        <dbReference type="EMBL" id="MCP9273983.1"/>
    </source>
</evidence>
<dbReference type="RefSeq" id="WP_255061321.1">
    <property type="nucleotide sequence ID" value="NZ_JANDBD010000007.1"/>
</dbReference>
<sequence length="340" mass="36347">MSDIAPQPIFMHLLSMTDHRATFEHADMAEPRREHGYCTDDMARVLVVTTRQPDSSGQVNGLAGKALQFLNDAQSYSGACRNRLDRAGNWTDQPTTGDHWGRCLLGLGTAAAHSDVSMVRRLATIQFERAAKARSTSLRAMAFAAVGAAELVTVEPGNSAALRLLTDYAVTVGLGALDPEWPWPEARLTYGNAIIAEAMIAAGVALESTALHHRGLDLLEWLLGVETHDDHLSPSSVDGRGPGDTEPAFDQQPIEVAALADACARAAASDPRQIWPDGVRSAVAWFQGDNDSGQVMWDPLTGAGFDGLHSDGVNLNRGAESTLAVISTLQHAQRLSPVPL</sequence>
<keyword evidence="2" id="KW-1185">Reference proteome</keyword>